<evidence type="ECO:0000256" key="1">
    <source>
        <dbReference type="ARBA" id="ARBA00007150"/>
    </source>
</evidence>
<feature type="transmembrane region" description="Helical" evidence="7">
    <location>
        <begin position="176"/>
        <end position="193"/>
    </location>
</feature>
<dbReference type="RefSeq" id="WP_338291549.1">
    <property type="nucleotide sequence ID" value="NZ_AP027272.1"/>
</dbReference>
<evidence type="ECO:0000256" key="2">
    <source>
        <dbReference type="ARBA" id="ARBA00022475"/>
    </source>
</evidence>
<feature type="transmembrane region" description="Helical" evidence="7">
    <location>
        <begin position="58"/>
        <end position="77"/>
    </location>
</feature>
<dbReference type="EC" id="2.5.1.145" evidence="7"/>
<comment type="subcellular location">
    <subcellularLocation>
        <location evidence="7">Cell membrane</location>
        <topology evidence="7">Multi-pass membrane protein</topology>
    </subcellularLocation>
</comment>
<dbReference type="PANTHER" id="PTHR30589">
    <property type="entry name" value="PROLIPOPROTEIN DIACYLGLYCERYL TRANSFERASE"/>
    <property type="match status" value="1"/>
</dbReference>
<reference evidence="8" key="1">
    <citation type="submission" date="2023-01" db="EMBL/GenBank/DDBJ databases">
        <title>Complete genome sequence of Planctobacterium marinum strain Dej080120_11.</title>
        <authorList>
            <person name="Ueki S."/>
            <person name="Maruyama F."/>
        </authorList>
    </citation>
    <scope>NUCLEOTIDE SEQUENCE</scope>
    <source>
        <strain evidence="8">Dej080120_11</strain>
    </source>
</reference>
<feature type="transmembrane region" description="Helical" evidence="7">
    <location>
        <begin position="122"/>
        <end position="142"/>
    </location>
</feature>
<dbReference type="Proteomes" id="UP001333710">
    <property type="component" value="Chromosome"/>
</dbReference>
<comment type="pathway">
    <text evidence="7">Protein modification; lipoprotein biosynthesis (diacylglyceryl transfer).</text>
</comment>
<gene>
    <name evidence="7 8" type="primary">lgt</name>
    <name evidence="8" type="ORF">MACH26_10900</name>
</gene>
<dbReference type="HAMAP" id="MF_01147">
    <property type="entry name" value="Lgt"/>
    <property type="match status" value="1"/>
</dbReference>
<feature type="binding site" evidence="7">
    <location>
        <position position="141"/>
    </location>
    <ligand>
        <name>a 1,2-diacyl-sn-glycero-3-phospho-(1'-sn-glycerol)</name>
        <dbReference type="ChEBI" id="CHEBI:64716"/>
    </ligand>
</feature>
<evidence type="ECO:0000256" key="5">
    <source>
        <dbReference type="ARBA" id="ARBA00022989"/>
    </source>
</evidence>
<dbReference type="GO" id="GO:0042158">
    <property type="term" value="P:lipoprotein biosynthetic process"/>
    <property type="evidence" value="ECO:0007669"/>
    <property type="project" value="UniProtKB-UniRule"/>
</dbReference>
<keyword evidence="9" id="KW-1185">Reference proteome</keyword>
<sequence>MSDNFITFPAIDPVIFSIGPVSLRWYGMMYLIGFVAAFMLANRRLHRTPWSKDELSDMLFYGFLGVIVGGRIGYVLFYQFDLFLSDPLYLFKIWTGGMSFHGGLLGVIAALYWFARKKQTSLFYVGDFVAPLVPIGLGAGRIGNFINAELWGRTTDVPWGVVFPNAGALPRHPSQLYEFFLEGLVLFLILWFYSKKERPVGAVGGLFLVGYGAFRFIVEYFREPDAHLGLYGGLISQGQVLSLPMVIIGAIIMLRAYKKAAAQPVK</sequence>
<comment type="catalytic activity">
    <reaction evidence="7">
        <text>L-cysteinyl-[prolipoprotein] + a 1,2-diacyl-sn-glycero-3-phospho-(1'-sn-glycerol) = an S-1,2-diacyl-sn-glyceryl-L-cysteinyl-[prolipoprotein] + sn-glycerol 1-phosphate + H(+)</text>
        <dbReference type="Rhea" id="RHEA:56712"/>
        <dbReference type="Rhea" id="RHEA-COMP:14679"/>
        <dbReference type="Rhea" id="RHEA-COMP:14680"/>
        <dbReference type="ChEBI" id="CHEBI:15378"/>
        <dbReference type="ChEBI" id="CHEBI:29950"/>
        <dbReference type="ChEBI" id="CHEBI:57685"/>
        <dbReference type="ChEBI" id="CHEBI:64716"/>
        <dbReference type="ChEBI" id="CHEBI:140658"/>
        <dbReference type="EC" id="2.5.1.145"/>
    </reaction>
</comment>
<dbReference type="PANTHER" id="PTHR30589:SF0">
    <property type="entry name" value="PHOSPHATIDYLGLYCEROL--PROLIPOPROTEIN DIACYLGLYCERYL TRANSFERASE"/>
    <property type="match status" value="1"/>
</dbReference>
<feature type="transmembrane region" description="Helical" evidence="7">
    <location>
        <begin position="238"/>
        <end position="257"/>
    </location>
</feature>
<dbReference type="NCBIfam" id="TIGR00544">
    <property type="entry name" value="lgt"/>
    <property type="match status" value="1"/>
</dbReference>
<keyword evidence="5 7" id="KW-1133">Transmembrane helix</keyword>
<comment type="function">
    <text evidence="7">Catalyzes the transfer of the diacylglyceryl group from phosphatidylglycerol to the sulfhydryl group of the N-terminal cysteine of a prolipoprotein, the first step in the formation of mature lipoproteins.</text>
</comment>
<keyword evidence="3 7" id="KW-0808">Transferase</keyword>
<evidence type="ECO:0000313" key="9">
    <source>
        <dbReference type="Proteomes" id="UP001333710"/>
    </source>
</evidence>
<dbReference type="KEGG" id="pmaw:MACH26_10900"/>
<keyword evidence="6 7" id="KW-0472">Membrane</keyword>
<keyword evidence="4 7" id="KW-0812">Transmembrane</keyword>
<feature type="transmembrane region" description="Helical" evidence="7">
    <location>
        <begin position="89"/>
        <end position="115"/>
    </location>
</feature>
<dbReference type="Pfam" id="PF01790">
    <property type="entry name" value="LGT"/>
    <property type="match status" value="1"/>
</dbReference>
<evidence type="ECO:0000256" key="7">
    <source>
        <dbReference type="HAMAP-Rule" id="MF_01147"/>
    </source>
</evidence>
<dbReference type="InterPro" id="IPR001640">
    <property type="entry name" value="Lgt"/>
</dbReference>
<feature type="transmembrane region" description="Helical" evidence="7">
    <location>
        <begin position="200"/>
        <end position="218"/>
    </location>
</feature>
<dbReference type="GO" id="GO:0008961">
    <property type="term" value="F:phosphatidylglycerol-prolipoprotein diacylglyceryl transferase activity"/>
    <property type="evidence" value="ECO:0007669"/>
    <property type="project" value="UniProtKB-UniRule"/>
</dbReference>
<dbReference type="EMBL" id="AP027272">
    <property type="protein sequence ID" value="BDX05569.1"/>
    <property type="molecule type" value="Genomic_DNA"/>
</dbReference>
<accession>A0AA48KRM1</accession>
<evidence type="ECO:0000256" key="3">
    <source>
        <dbReference type="ARBA" id="ARBA00022679"/>
    </source>
</evidence>
<dbReference type="GO" id="GO:0005886">
    <property type="term" value="C:plasma membrane"/>
    <property type="evidence" value="ECO:0007669"/>
    <property type="project" value="UniProtKB-SubCell"/>
</dbReference>
<evidence type="ECO:0000256" key="4">
    <source>
        <dbReference type="ARBA" id="ARBA00022692"/>
    </source>
</evidence>
<evidence type="ECO:0000256" key="6">
    <source>
        <dbReference type="ARBA" id="ARBA00023136"/>
    </source>
</evidence>
<name>A0AA48KRM1_9ALTE</name>
<feature type="transmembrane region" description="Helical" evidence="7">
    <location>
        <begin position="23"/>
        <end position="42"/>
    </location>
</feature>
<protein>
    <recommendedName>
        <fullName evidence="7">Phosphatidylglycerol--prolipoprotein diacylglyceryl transferase</fullName>
        <ecNumber evidence="7">2.5.1.145</ecNumber>
    </recommendedName>
</protein>
<evidence type="ECO:0000313" key="8">
    <source>
        <dbReference type="EMBL" id="BDX05569.1"/>
    </source>
</evidence>
<keyword evidence="2 7" id="KW-1003">Cell membrane</keyword>
<dbReference type="AlphaFoldDB" id="A0AA48KRM1"/>
<organism evidence="8 9">
    <name type="scientific">Planctobacterium marinum</name>
    <dbReference type="NCBI Taxonomy" id="1631968"/>
    <lineage>
        <taxon>Bacteria</taxon>
        <taxon>Pseudomonadati</taxon>
        <taxon>Pseudomonadota</taxon>
        <taxon>Gammaproteobacteria</taxon>
        <taxon>Alteromonadales</taxon>
        <taxon>Alteromonadaceae</taxon>
        <taxon>Planctobacterium</taxon>
    </lineage>
</organism>
<comment type="similarity">
    <text evidence="1 7">Belongs to the Lgt family.</text>
</comment>
<dbReference type="PROSITE" id="PS01311">
    <property type="entry name" value="LGT"/>
    <property type="match status" value="1"/>
</dbReference>
<proteinExistence type="inferred from homology"/>